<dbReference type="GO" id="GO:0043138">
    <property type="term" value="F:3'-5' DNA helicase activity"/>
    <property type="evidence" value="ECO:0007669"/>
    <property type="project" value="TreeGrafter"/>
</dbReference>
<dbReference type="GO" id="GO:0003677">
    <property type="term" value="F:DNA binding"/>
    <property type="evidence" value="ECO:0007669"/>
    <property type="project" value="InterPro"/>
</dbReference>
<evidence type="ECO:0000256" key="3">
    <source>
        <dbReference type="ARBA" id="ARBA00022806"/>
    </source>
</evidence>
<organism evidence="7 8">
    <name type="scientific">Paenibacillus polysaccharolyticus</name>
    <dbReference type="NCBI Taxonomy" id="582692"/>
    <lineage>
        <taxon>Bacteria</taxon>
        <taxon>Bacillati</taxon>
        <taxon>Bacillota</taxon>
        <taxon>Bacilli</taxon>
        <taxon>Bacillales</taxon>
        <taxon>Paenibacillaceae</taxon>
        <taxon>Paenibacillus</taxon>
    </lineage>
</organism>
<evidence type="ECO:0000313" key="8">
    <source>
        <dbReference type="Proteomes" id="UP000198538"/>
    </source>
</evidence>
<dbReference type="PANTHER" id="PTHR11070:SF2">
    <property type="entry name" value="ATP-DEPENDENT DNA HELICASE SRS2"/>
    <property type="match status" value="1"/>
</dbReference>
<sequence length="640" mass="74119">MANTVPEVIPKKATAGERLLFETLKKHLPEEYIIYYEPEIRGRRPDFVIIGPDLGLLVLEVKDYTKGTLHQVNRDEWTLRNTAGELVTARSPLKQARDYAFSITDQLKKDKNLIKEGTPGYLKFNYGYGVVFSRLKQQDFLHMDLYSVIDPLFVLTREEMDPDDEDFSAEILIEKLLHMFTVPTRNRYSLTHEDIQAIRYHLFPEVRISAERKEVVPHQDQLLLSLHNIKTMDLHQEKMSKQVGDKHRLIRGVAGSGKTLVLVSRASMLAKEHPDWNILVLCYGSTLSQYLKQAIVQKLAEPEDLFDFAAQTTSSELQSNIQVKTFHSWLGQQFRIIDRKLPDLLEKVEQGQQELPKYDAILIDEGQDFDADWLRLVSLCLNDETQSLLLVEDRAQTIFKRKNSLAQDTGLDFRGRSKILTINYRNTAQIVQFAWDFYKDQSKLQQKVISNGADAIEIIPPQFTKRRGPEPLIYRSKSTKLEMEFVSKSIDYLRREKSFALKDIAILYRVQESNQVNIIEELGKTLDDNSLTYNWVTRDDQSKKNFNREEDSIKVLTIDSAKGLDFRAVFIISIETMPRKAGKKDEVDEREVSRFYIGMTRALEWLFLSYSGESRFTQYLDEVQQQRANNFTSGSASLVK</sequence>
<dbReference type="GO" id="GO:0000725">
    <property type="term" value="P:recombinational repair"/>
    <property type="evidence" value="ECO:0007669"/>
    <property type="project" value="TreeGrafter"/>
</dbReference>
<dbReference type="Pfam" id="PF13361">
    <property type="entry name" value="UvrD_C"/>
    <property type="match status" value="2"/>
</dbReference>
<dbReference type="InterPro" id="IPR027417">
    <property type="entry name" value="P-loop_NTPase"/>
</dbReference>
<dbReference type="STRING" id="582692.SAMN05720606_104124"/>
<dbReference type="GO" id="GO:0016787">
    <property type="term" value="F:hydrolase activity"/>
    <property type="evidence" value="ECO:0007669"/>
    <property type="project" value="UniProtKB-KW"/>
</dbReference>
<dbReference type="RefSeq" id="WP_090917576.1">
    <property type="nucleotide sequence ID" value="NZ_FMVM01000004.1"/>
</dbReference>
<dbReference type="SUPFAM" id="SSF52540">
    <property type="entry name" value="P-loop containing nucleoside triphosphate hydrolases"/>
    <property type="match status" value="1"/>
</dbReference>
<dbReference type="InterPro" id="IPR000212">
    <property type="entry name" value="DNA_helicase_UvrD/REP"/>
</dbReference>
<dbReference type="InterPro" id="IPR011528">
    <property type="entry name" value="NERD"/>
</dbReference>
<dbReference type="Pfam" id="PF13245">
    <property type="entry name" value="AAA_19"/>
    <property type="match status" value="1"/>
</dbReference>
<evidence type="ECO:0000259" key="5">
    <source>
        <dbReference type="Pfam" id="PF08378"/>
    </source>
</evidence>
<dbReference type="PANTHER" id="PTHR11070">
    <property type="entry name" value="UVRD / RECB / PCRA DNA HELICASE FAMILY MEMBER"/>
    <property type="match status" value="1"/>
</dbReference>
<evidence type="ECO:0000256" key="2">
    <source>
        <dbReference type="ARBA" id="ARBA00022801"/>
    </source>
</evidence>
<evidence type="ECO:0000256" key="1">
    <source>
        <dbReference type="ARBA" id="ARBA00022741"/>
    </source>
</evidence>
<feature type="domain" description="UvrD-like helicase C-terminal" evidence="6">
    <location>
        <begin position="542"/>
        <end position="611"/>
    </location>
</feature>
<keyword evidence="2" id="KW-0378">Hydrolase</keyword>
<feature type="domain" description="UvrD-like helicase C-terminal" evidence="6">
    <location>
        <begin position="420"/>
        <end position="536"/>
    </location>
</feature>
<name>A0A1G5F9S6_9BACL</name>
<feature type="domain" description="NERD" evidence="5">
    <location>
        <begin position="14"/>
        <end position="109"/>
    </location>
</feature>
<proteinExistence type="predicted"/>
<keyword evidence="1" id="KW-0547">Nucleotide-binding</keyword>
<dbReference type="Gene3D" id="3.40.50.300">
    <property type="entry name" value="P-loop containing nucleotide triphosphate hydrolases"/>
    <property type="match status" value="2"/>
</dbReference>
<dbReference type="EMBL" id="FMVM01000004">
    <property type="protein sequence ID" value="SCY36016.1"/>
    <property type="molecule type" value="Genomic_DNA"/>
</dbReference>
<dbReference type="InterPro" id="IPR014017">
    <property type="entry name" value="DNA_helicase_UvrD-like_C"/>
</dbReference>
<dbReference type="Proteomes" id="UP000198538">
    <property type="component" value="Unassembled WGS sequence"/>
</dbReference>
<dbReference type="GO" id="GO:0005829">
    <property type="term" value="C:cytosol"/>
    <property type="evidence" value="ECO:0007669"/>
    <property type="project" value="TreeGrafter"/>
</dbReference>
<evidence type="ECO:0000256" key="4">
    <source>
        <dbReference type="ARBA" id="ARBA00022840"/>
    </source>
</evidence>
<keyword evidence="4" id="KW-0067">ATP-binding</keyword>
<keyword evidence="8" id="KW-1185">Reference proteome</keyword>
<gene>
    <name evidence="7" type="ORF">SAMN05720606_104124</name>
</gene>
<accession>A0A1G5F9S6</accession>
<dbReference type="GO" id="GO:0005524">
    <property type="term" value="F:ATP binding"/>
    <property type="evidence" value="ECO:0007669"/>
    <property type="project" value="UniProtKB-KW"/>
</dbReference>
<evidence type="ECO:0000259" key="6">
    <source>
        <dbReference type="Pfam" id="PF13361"/>
    </source>
</evidence>
<reference evidence="8" key="1">
    <citation type="submission" date="2016-10" db="EMBL/GenBank/DDBJ databases">
        <authorList>
            <person name="Varghese N."/>
            <person name="Submissions S."/>
        </authorList>
    </citation>
    <scope>NUCLEOTIDE SEQUENCE [LARGE SCALE GENOMIC DNA]</scope>
    <source>
        <strain evidence="8">BL9</strain>
    </source>
</reference>
<protein>
    <submittedName>
        <fullName evidence="7">Superfamily I DNA and RNA helicases</fullName>
    </submittedName>
</protein>
<evidence type="ECO:0000313" key="7">
    <source>
        <dbReference type="EMBL" id="SCY36016.1"/>
    </source>
</evidence>
<dbReference type="Pfam" id="PF08378">
    <property type="entry name" value="NERD"/>
    <property type="match status" value="1"/>
</dbReference>
<keyword evidence="3 7" id="KW-0347">Helicase</keyword>
<dbReference type="AlphaFoldDB" id="A0A1G5F9S6"/>